<dbReference type="GO" id="GO:0000126">
    <property type="term" value="C:transcription factor TFIIIB complex"/>
    <property type="evidence" value="ECO:0007669"/>
    <property type="project" value="TreeGrafter"/>
</dbReference>
<sequence length="673" mass="75836">MAVKVCPGCKSKNLQTDYSAGNVVCQDCGIEVEQGILVSEIGFSEGAGGRVHVQGTFVSHNSTGINSNRGVSSENIKEEGRKRIQLICNQMGIAPSVQRGAQRFYSLAVDNKFNRGRRTDFVVASCIYLYSRFEKDALMLIDFSERLQINVYELGATYLKLRSCLNLDQILPEIDPAVYNIRFANRLDFGAASATVARDASRLIKRFKADWMTAGRRPAGICGACLVIAARMSDFLRTPEEVAQVVKVSPLTIKKRLVEFAGTAAANKTVEEWRALTDADLEAENADELPPIMKKQLAKMAAQRVKRERSETADDDSRASTPSSPRKRSKLSQASDDTTNAIQAVAKGVDIESTGADEADEGMEPLAKEDYVKDIQDAGDNTEEAIADRKRERRMLMASLKEADGEEADEEELQEMAADNDAPGQDSKEDEAGEGSVLAEVAPAFNPLKDLPAPPDFKDKEALYAYCEKYIFTSEDLLYAGNSAALRQKIDAWVKGRDPTEVVNEMRRVVWARNEREWFAKHHREDEFDDLDDDELDKYWVMSEDERQTRARMWLSHNGKWLEEDKERQERKAEYNRQHGIDPNKPPPKKKKRKSNAEKQKGPYVSTHAAMEAFATQKKFSTRINQEVLKRISQGEGLQRMDDDEYDDEDGKDDEKDDEKYDEKEDELYGYIG</sequence>
<comment type="caution">
    <text evidence="14">The sequence shown here is derived from an EMBL/GenBank/DDBJ whole genome shotgun (WGS) entry which is preliminary data.</text>
</comment>
<dbReference type="Proteomes" id="UP000002748">
    <property type="component" value="Unassembled WGS sequence"/>
</dbReference>
<reference evidence="14 15" key="1">
    <citation type="journal article" date="2012" name="Eukaryot. Cell">
        <title>Draft genome sequence of CBS 2479, the standard type strain of Trichosporon asahii.</title>
        <authorList>
            <person name="Yang R.Y."/>
            <person name="Li H.T."/>
            <person name="Zhu H."/>
            <person name="Zhou G.P."/>
            <person name="Wang M."/>
            <person name="Wang L."/>
        </authorList>
    </citation>
    <scope>NUCLEOTIDE SEQUENCE [LARGE SCALE GENOMIC DNA]</scope>
    <source>
        <strain evidence="15">ATCC 90039 / CBS 2479 / JCM 2466 / KCTC 7840 / NCYC 2677 / UAMH 7654</strain>
    </source>
</reference>
<feature type="compositionally biased region" description="Acidic residues" evidence="12">
    <location>
        <begin position="642"/>
        <end position="657"/>
    </location>
</feature>
<keyword evidence="9" id="KW-0539">Nucleus</keyword>
<comment type="subcellular location">
    <subcellularLocation>
        <location evidence="1">Nucleus</location>
    </subcellularLocation>
</comment>
<dbReference type="GeneID" id="25988871"/>
<dbReference type="SUPFAM" id="SSF57783">
    <property type="entry name" value="Zinc beta-ribbon"/>
    <property type="match status" value="1"/>
</dbReference>
<evidence type="ECO:0000259" key="13">
    <source>
        <dbReference type="PROSITE" id="PS51134"/>
    </source>
</evidence>
<dbReference type="PROSITE" id="PS51134">
    <property type="entry name" value="ZF_TFIIB"/>
    <property type="match status" value="1"/>
</dbReference>
<keyword evidence="7" id="KW-0010">Activator</keyword>
<keyword evidence="4 11" id="KW-0863">Zinc-finger</keyword>
<evidence type="ECO:0000256" key="4">
    <source>
        <dbReference type="ARBA" id="ARBA00022771"/>
    </source>
</evidence>
<dbReference type="Gene3D" id="1.20.5.650">
    <property type="entry name" value="Single helix bin"/>
    <property type="match status" value="1"/>
</dbReference>
<dbReference type="GO" id="GO:0005634">
    <property type="term" value="C:nucleus"/>
    <property type="evidence" value="ECO:0007669"/>
    <property type="project" value="UniProtKB-SubCell"/>
</dbReference>
<dbReference type="EMBL" id="ALBS01000304">
    <property type="protein sequence ID" value="EJT46148.1"/>
    <property type="molecule type" value="Genomic_DNA"/>
</dbReference>
<dbReference type="CDD" id="cd20553">
    <property type="entry name" value="CYCLIN_TFIIIB90_rpt1"/>
    <property type="match status" value="1"/>
</dbReference>
<dbReference type="RefSeq" id="XP_014177566.1">
    <property type="nucleotide sequence ID" value="XM_014322091.1"/>
</dbReference>
<name>J5Q982_TRIAS</name>
<feature type="compositionally biased region" description="Acidic residues" evidence="12">
    <location>
        <begin position="664"/>
        <end position="673"/>
    </location>
</feature>
<proteinExistence type="inferred from homology"/>
<dbReference type="AlphaFoldDB" id="J5Q982"/>
<dbReference type="GO" id="GO:0006384">
    <property type="term" value="P:transcription initiation at RNA polymerase III promoter"/>
    <property type="evidence" value="ECO:0007669"/>
    <property type="project" value="UniProtKB-ARBA"/>
</dbReference>
<feature type="compositionally biased region" description="Acidic residues" evidence="12">
    <location>
        <begin position="404"/>
        <end position="414"/>
    </location>
</feature>
<evidence type="ECO:0000256" key="11">
    <source>
        <dbReference type="PROSITE-ProRule" id="PRU00469"/>
    </source>
</evidence>
<evidence type="ECO:0000256" key="12">
    <source>
        <dbReference type="SAM" id="MobiDB-lite"/>
    </source>
</evidence>
<dbReference type="KEGG" id="tasa:A1Q1_05359"/>
<evidence type="ECO:0000256" key="1">
    <source>
        <dbReference type="ARBA" id="ARBA00004123"/>
    </source>
</evidence>
<dbReference type="GO" id="GO:0000995">
    <property type="term" value="F:RNA polymerase III general transcription initiation factor activity"/>
    <property type="evidence" value="ECO:0007669"/>
    <property type="project" value="TreeGrafter"/>
</dbReference>
<dbReference type="InterPro" id="IPR013137">
    <property type="entry name" value="Znf_TFIIB"/>
</dbReference>
<dbReference type="GO" id="GO:0017025">
    <property type="term" value="F:TBP-class protein binding"/>
    <property type="evidence" value="ECO:0007669"/>
    <property type="project" value="InterPro"/>
</dbReference>
<evidence type="ECO:0000256" key="2">
    <source>
        <dbReference type="ARBA" id="ARBA00010857"/>
    </source>
</evidence>
<dbReference type="VEuPathDB" id="FungiDB:A1Q1_05359"/>
<dbReference type="GO" id="GO:0070897">
    <property type="term" value="P:transcription preinitiation complex assembly"/>
    <property type="evidence" value="ECO:0007669"/>
    <property type="project" value="InterPro"/>
</dbReference>
<dbReference type="FunFam" id="1.10.472.10:FF:000002">
    <property type="entry name" value="Transcription factor IIIB 90 kDa subunit"/>
    <property type="match status" value="1"/>
</dbReference>
<dbReference type="OrthoDB" id="511529at2759"/>
<evidence type="ECO:0000256" key="5">
    <source>
        <dbReference type="ARBA" id="ARBA00022833"/>
    </source>
</evidence>
<feature type="region of interest" description="Disordered" evidence="12">
    <location>
        <begin position="565"/>
        <end position="610"/>
    </location>
</feature>
<dbReference type="InterPro" id="IPR013763">
    <property type="entry name" value="Cyclin-like_dom"/>
</dbReference>
<keyword evidence="5" id="KW-0862">Zinc</keyword>
<feature type="domain" description="TFIIB-type" evidence="13">
    <location>
        <begin position="2"/>
        <end position="33"/>
    </location>
</feature>
<keyword evidence="6" id="KW-0805">Transcription regulation</keyword>
<keyword evidence="3" id="KW-0479">Metal-binding</keyword>
<feature type="region of interest" description="Disordered" evidence="12">
    <location>
        <begin position="401"/>
        <end position="434"/>
    </location>
</feature>
<dbReference type="Pfam" id="PF07741">
    <property type="entry name" value="BRF1"/>
    <property type="match status" value="1"/>
</dbReference>
<dbReference type="InterPro" id="IPR036915">
    <property type="entry name" value="Cyclin-like_sf"/>
</dbReference>
<comment type="similarity">
    <text evidence="2">Belongs to the TFIIB family.</text>
</comment>
<dbReference type="GO" id="GO:0008270">
    <property type="term" value="F:zinc ion binding"/>
    <property type="evidence" value="ECO:0007669"/>
    <property type="project" value="UniProtKB-KW"/>
</dbReference>
<feature type="compositionally biased region" description="Basic and acidic residues" evidence="12">
    <location>
        <begin position="308"/>
        <end position="318"/>
    </location>
</feature>
<dbReference type="Gene3D" id="2.20.25.10">
    <property type="match status" value="1"/>
</dbReference>
<evidence type="ECO:0000256" key="10">
    <source>
        <dbReference type="ARBA" id="ARBA00031009"/>
    </source>
</evidence>
<accession>J5Q982</accession>
<dbReference type="Pfam" id="PF08271">
    <property type="entry name" value="Zn_Ribbon_TF"/>
    <property type="match status" value="1"/>
</dbReference>
<dbReference type="InterPro" id="IPR013150">
    <property type="entry name" value="TFIIB_cyclin"/>
</dbReference>
<dbReference type="PANTHER" id="PTHR11618">
    <property type="entry name" value="TRANSCRIPTION INITIATION FACTOR IIB-RELATED"/>
    <property type="match status" value="1"/>
</dbReference>
<protein>
    <recommendedName>
        <fullName evidence="10">B-related factor 1</fullName>
    </recommendedName>
</protein>
<dbReference type="SUPFAM" id="SSF47954">
    <property type="entry name" value="Cyclin-like"/>
    <property type="match status" value="2"/>
</dbReference>
<dbReference type="PANTHER" id="PTHR11618:SF4">
    <property type="entry name" value="TRANSCRIPTION FACTOR IIIB 90 KDA SUBUNIT"/>
    <property type="match status" value="1"/>
</dbReference>
<evidence type="ECO:0000256" key="3">
    <source>
        <dbReference type="ARBA" id="ARBA00022723"/>
    </source>
</evidence>
<dbReference type="InterPro" id="IPR011665">
    <property type="entry name" value="BRF1_TBP-bd_dom"/>
</dbReference>
<organism evidence="14 15">
    <name type="scientific">Trichosporon asahii var. asahii (strain ATCC 90039 / CBS 2479 / JCM 2466 / KCTC 7840 / NBRC 103889/ NCYC 2677 / UAMH 7654)</name>
    <name type="common">Yeast</name>
    <dbReference type="NCBI Taxonomy" id="1186058"/>
    <lineage>
        <taxon>Eukaryota</taxon>
        <taxon>Fungi</taxon>
        <taxon>Dikarya</taxon>
        <taxon>Basidiomycota</taxon>
        <taxon>Agaricomycotina</taxon>
        <taxon>Tremellomycetes</taxon>
        <taxon>Trichosporonales</taxon>
        <taxon>Trichosporonaceae</taxon>
        <taxon>Trichosporon</taxon>
    </lineage>
</organism>
<gene>
    <name evidence="14" type="ORF">A1Q1_05359</name>
</gene>
<feature type="region of interest" description="Disordered" evidence="12">
    <location>
        <begin position="297"/>
        <end position="341"/>
    </location>
</feature>
<evidence type="ECO:0000256" key="9">
    <source>
        <dbReference type="ARBA" id="ARBA00023242"/>
    </source>
</evidence>
<dbReference type="SMART" id="SM00385">
    <property type="entry name" value="CYCLIN"/>
    <property type="match status" value="2"/>
</dbReference>
<dbReference type="GO" id="GO:0001006">
    <property type="term" value="F:RNA polymerase III type 3 promoter sequence-specific DNA binding"/>
    <property type="evidence" value="ECO:0007669"/>
    <property type="project" value="TreeGrafter"/>
</dbReference>
<dbReference type="CDD" id="cd20554">
    <property type="entry name" value="CYCLIN_TFIIIB90_rpt2"/>
    <property type="match status" value="1"/>
</dbReference>
<dbReference type="InterPro" id="IPR000812">
    <property type="entry name" value="TFIIB"/>
</dbReference>
<keyword evidence="8" id="KW-0804">Transcription</keyword>
<dbReference type="Pfam" id="PF00382">
    <property type="entry name" value="TFIIB"/>
    <property type="match status" value="2"/>
</dbReference>
<evidence type="ECO:0000313" key="14">
    <source>
        <dbReference type="EMBL" id="EJT46148.1"/>
    </source>
</evidence>
<feature type="compositionally biased region" description="Basic and acidic residues" evidence="12">
    <location>
        <begin position="565"/>
        <end position="582"/>
    </location>
</feature>
<evidence type="ECO:0000256" key="8">
    <source>
        <dbReference type="ARBA" id="ARBA00023163"/>
    </source>
</evidence>
<feature type="region of interest" description="Disordered" evidence="12">
    <location>
        <begin position="630"/>
        <end position="673"/>
    </location>
</feature>
<dbReference type="HOGENOM" id="CLU_010293_2_3_1"/>
<feature type="compositionally biased region" description="Polar residues" evidence="12">
    <location>
        <begin position="331"/>
        <end position="341"/>
    </location>
</feature>
<evidence type="ECO:0000313" key="15">
    <source>
        <dbReference type="Proteomes" id="UP000002748"/>
    </source>
</evidence>
<dbReference type="Gene3D" id="1.10.472.10">
    <property type="entry name" value="Cyclin-like"/>
    <property type="match status" value="2"/>
</dbReference>
<evidence type="ECO:0000256" key="6">
    <source>
        <dbReference type="ARBA" id="ARBA00023015"/>
    </source>
</evidence>
<dbReference type="GO" id="GO:0097550">
    <property type="term" value="C:transcription preinitiation complex"/>
    <property type="evidence" value="ECO:0007669"/>
    <property type="project" value="TreeGrafter"/>
</dbReference>
<dbReference type="FunFam" id="1.10.472.10:FF:000007">
    <property type="entry name" value="Transcription factor IIIB 90 kDa subunit"/>
    <property type="match status" value="1"/>
</dbReference>
<evidence type="ECO:0000256" key="7">
    <source>
        <dbReference type="ARBA" id="ARBA00023159"/>
    </source>
</evidence>